<evidence type="ECO:0000256" key="1">
    <source>
        <dbReference type="SAM" id="Coils"/>
    </source>
</evidence>
<proteinExistence type="predicted"/>
<reference evidence="3 4" key="1">
    <citation type="journal article" date="2019" name="Anaerobe">
        <title>Detection of Robinsoniella peoriensis in multiple bone samples of a trauma patient.</title>
        <authorList>
            <person name="Schrottner P."/>
            <person name="Hartwich K."/>
            <person name="Bunk B."/>
            <person name="Schober I."/>
            <person name="Helbig S."/>
            <person name="Rudolph W.W."/>
            <person name="Gunzer F."/>
        </authorList>
    </citation>
    <scope>NUCLEOTIDE SEQUENCE [LARGE SCALE GENOMIC DNA]</scope>
    <source>
        <strain evidence="3 4">DSM 106044</strain>
    </source>
</reference>
<gene>
    <name evidence="3" type="ORF">DSM106044_02883</name>
</gene>
<comment type="caution">
    <text evidence="3">The sequence shown here is derived from an EMBL/GenBank/DDBJ whole genome shotgun (WGS) entry which is preliminary data.</text>
</comment>
<feature type="transmembrane region" description="Helical" evidence="2">
    <location>
        <begin position="267"/>
        <end position="289"/>
    </location>
</feature>
<dbReference type="EMBL" id="QGQD01000057">
    <property type="protein sequence ID" value="TLD00216.1"/>
    <property type="molecule type" value="Genomic_DNA"/>
</dbReference>
<keyword evidence="1" id="KW-0175">Coiled coil</keyword>
<feature type="transmembrane region" description="Helical" evidence="2">
    <location>
        <begin position="221"/>
        <end position="243"/>
    </location>
</feature>
<accession>A0A4U8QE99</accession>
<feature type="transmembrane region" description="Helical" evidence="2">
    <location>
        <begin position="132"/>
        <end position="154"/>
    </location>
</feature>
<feature type="coiled-coil region" evidence="1">
    <location>
        <begin position="22"/>
        <end position="49"/>
    </location>
</feature>
<keyword evidence="2" id="KW-0472">Membrane</keyword>
<evidence type="ECO:0000313" key="4">
    <source>
        <dbReference type="Proteomes" id="UP000306509"/>
    </source>
</evidence>
<evidence type="ECO:0000313" key="3">
    <source>
        <dbReference type="EMBL" id="TLD00216.1"/>
    </source>
</evidence>
<keyword evidence="2" id="KW-1133">Transmembrane helix</keyword>
<protein>
    <submittedName>
        <fullName evidence="3">Uncharacterized protein</fullName>
    </submittedName>
</protein>
<keyword evidence="2" id="KW-0812">Transmembrane</keyword>
<dbReference type="Proteomes" id="UP000306509">
    <property type="component" value="Unassembled WGS sequence"/>
</dbReference>
<keyword evidence="4" id="KW-1185">Reference proteome</keyword>
<name>A0A4U8QE99_9FIRM</name>
<feature type="transmembrane region" description="Helical" evidence="2">
    <location>
        <begin position="191"/>
        <end position="215"/>
    </location>
</feature>
<dbReference type="NCBIfam" id="NF038403">
    <property type="entry name" value="perm_prefix_1"/>
    <property type="match status" value="1"/>
</dbReference>
<evidence type="ECO:0000256" key="2">
    <source>
        <dbReference type="SAM" id="Phobius"/>
    </source>
</evidence>
<feature type="transmembrane region" description="Helical" evidence="2">
    <location>
        <begin position="101"/>
        <end position="120"/>
    </location>
</feature>
<dbReference type="RefSeq" id="WP_138002689.1">
    <property type="nucleotide sequence ID" value="NZ_QGQD01000057.1"/>
</dbReference>
<feature type="transmembrane region" description="Helical" evidence="2">
    <location>
        <begin position="295"/>
        <end position="317"/>
    </location>
</feature>
<organism evidence="3 4">
    <name type="scientific">Robinsoniella peoriensis</name>
    <dbReference type="NCBI Taxonomy" id="180332"/>
    <lineage>
        <taxon>Bacteria</taxon>
        <taxon>Bacillati</taxon>
        <taxon>Bacillota</taxon>
        <taxon>Clostridia</taxon>
        <taxon>Lachnospirales</taxon>
        <taxon>Lachnospiraceae</taxon>
        <taxon>Robinsoniella</taxon>
    </lineage>
</organism>
<sequence>MDTIRTYVDTMFRGLMMSREMERLKEEILGNMEEKYQELKNDGKTENEAVGIVISEFGNIDELIKEFEINAENLDGCSESDQMNGEEVCEYLKKSMKSTRLVAIGVDIILVGVAYLILMYGLLDDRGLNKNLLVSITLFPLLIIIIIAVGMFIYSGYSMEKYKNIEKGEFQITYETKTFLENLMEKERSGFIISVIVGVSLCIASPIPVILGKFLNDKATFAGVSILLIMIAAAVYIFIVFGTRSECCKRLLKIEEFAQEEQEKNKVIGSVAAVVFPIAALIFFIWGIGFGGWKICWIVFPAAGILFGIFASAYSNLKRNL</sequence>
<dbReference type="InterPro" id="IPR047928">
    <property type="entry name" value="Perm_prefix_1"/>
</dbReference>
<dbReference type="STRING" id="180332.GCA_000797495_05116"/>
<dbReference type="AlphaFoldDB" id="A0A4U8QE99"/>